<dbReference type="Proteomes" id="UP000030700">
    <property type="component" value="Unassembled WGS sequence"/>
</dbReference>
<proteinExistence type="predicted"/>
<reference evidence="1" key="1">
    <citation type="journal article" date="2015" name="PeerJ">
        <title>First genomic representation of candidate bacterial phylum KSB3 points to enhanced environmental sensing as a trigger of wastewater bulking.</title>
        <authorList>
            <person name="Sekiguchi Y."/>
            <person name="Ohashi A."/>
            <person name="Parks D.H."/>
            <person name="Yamauchi T."/>
            <person name="Tyson G.W."/>
            <person name="Hugenholtz P."/>
        </authorList>
    </citation>
    <scope>NUCLEOTIDE SEQUENCE [LARGE SCALE GENOMIC DNA]</scope>
</reference>
<dbReference type="CDD" id="cd16382">
    <property type="entry name" value="XisI-like"/>
    <property type="match status" value="1"/>
</dbReference>
<accession>A0A0S6VXK4</accession>
<dbReference type="InterPro" id="IPR035943">
    <property type="entry name" value="XisI-like_sf"/>
</dbReference>
<dbReference type="Pfam" id="PF08869">
    <property type="entry name" value="XisI"/>
    <property type="match status" value="1"/>
</dbReference>
<dbReference type="AlphaFoldDB" id="A0A0S6VXK4"/>
<dbReference type="Gene3D" id="3.30.310.110">
    <property type="entry name" value="XisI-like"/>
    <property type="match status" value="1"/>
</dbReference>
<dbReference type="HOGENOM" id="CLU_1500681_0_0_0"/>
<evidence type="ECO:0000313" key="2">
    <source>
        <dbReference type="Proteomes" id="UP000030700"/>
    </source>
</evidence>
<dbReference type="InterPro" id="IPR014968">
    <property type="entry name" value="XisI"/>
</dbReference>
<protein>
    <submittedName>
        <fullName evidence="1">FdxN element excision controlling factor protein</fullName>
    </submittedName>
</protein>
<dbReference type="EMBL" id="DF820456">
    <property type="protein sequence ID" value="GAK50225.1"/>
    <property type="molecule type" value="Genomic_DNA"/>
</dbReference>
<keyword evidence="2" id="KW-1185">Reference proteome</keyword>
<organism evidence="1">
    <name type="scientific">Candidatus Moduliflexus flocculans</name>
    <dbReference type="NCBI Taxonomy" id="1499966"/>
    <lineage>
        <taxon>Bacteria</taxon>
        <taxon>Candidatus Moduliflexota</taxon>
        <taxon>Candidatus Moduliflexia</taxon>
        <taxon>Candidatus Moduliflexales</taxon>
        <taxon>Candidatus Moduliflexaceae</taxon>
    </lineage>
</organism>
<dbReference type="SUPFAM" id="SSF143847">
    <property type="entry name" value="XisI-like"/>
    <property type="match status" value="1"/>
</dbReference>
<sequence>MARIFLLFSLARNVGIFSKNILLKIWHCQIVILSKQTRQDIRRGDYPMDIRTTYQTVIKRILHEHAAYRAQAQQPVRPSVVCDDENGHYLLMEVGWNGDEYWHETPIHLDLIDGKIWIQCDDTEDGVATDLMVAGVPNYDIILGFRPPELRQYTGFGVETNAPRDSVSHYAHENAAQAA</sequence>
<name>A0A0S6VXK4_9BACT</name>
<dbReference type="STRING" id="1499966.U14_01452"/>
<gene>
    <name evidence="1" type="ORF">U14_01452</name>
</gene>
<evidence type="ECO:0000313" key="1">
    <source>
        <dbReference type="EMBL" id="GAK50225.1"/>
    </source>
</evidence>